<evidence type="ECO:0000313" key="1">
    <source>
        <dbReference type="EMBL" id="CAG8699800.1"/>
    </source>
</evidence>
<sequence length="158" mass="17995">MTPGFFLNLDEQDFLSRDSGSIAALGSLWGVSDDGSIYKHPVKKKQSTFVEQVFRSGIPAHIDLHLTVTSVQQVQQYDCRWEGFVMKNILFLKGNGLNVLELKERSLHVIIEIMHKIHFFIMHLGFGITVIACGCKQRLYHFLRACDNEAIKVISMKL</sequence>
<accession>A0A9N9N480</accession>
<dbReference type="OrthoDB" id="5959761at2759"/>
<keyword evidence="2" id="KW-1185">Reference proteome</keyword>
<comment type="caution">
    <text evidence="1">The sequence shown here is derived from an EMBL/GenBank/DDBJ whole genome shotgun (WGS) entry which is preliminary data.</text>
</comment>
<dbReference type="Proteomes" id="UP000789759">
    <property type="component" value="Unassembled WGS sequence"/>
</dbReference>
<proteinExistence type="predicted"/>
<gene>
    <name evidence="1" type="ORF">CPELLU_LOCUS11760</name>
</gene>
<organism evidence="1 2">
    <name type="scientific">Cetraspora pellucida</name>
    <dbReference type="NCBI Taxonomy" id="1433469"/>
    <lineage>
        <taxon>Eukaryota</taxon>
        <taxon>Fungi</taxon>
        <taxon>Fungi incertae sedis</taxon>
        <taxon>Mucoromycota</taxon>
        <taxon>Glomeromycotina</taxon>
        <taxon>Glomeromycetes</taxon>
        <taxon>Diversisporales</taxon>
        <taxon>Gigasporaceae</taxon>
        <taxon>Cetraspora</taxon>
    </lineage>
</organism>
<protein>
    <submittedName>
        <fullName evidence="1">1255_t:CDS:1</fullName>
    </submittedName>
</protein>
<dbReference type="EMBL" id="CAJVQA010010697">
    <property type="protein sequence ID" value="CAG8699800.1"/>
    <property type="molecule type" value="Genomic_DNA"/>
</dbReference>
<dbReference type="AlphaFoldDB" id="A0A9N9N480"/>
<evidence type="ECO:0000313" key="2">
    <source>
        <dbReference type="Proteomes" id="UP000789759"/>
    </source>
</evidence>
<reference evidence="1" key="1">
    <citation type="submission" date="2021-06" db="EMBL/GenBank/DDBJ databases">
        <authorList>
            <person name="Kallberg Y."/>
            <person name="Tangrot J."/>
            <person name="Rosling A."/>
        </authorList>
    </citation>
    <scope>NUCLEOTIDE SEQUENCE</scope>
    <source>
        <strain evidence="1">FL966</strain>
    </source>
</reference>
<name>A0A9N9N480_9GLOM</name>